<dbReference type="Gene3D" id="2.60.40.1090">
    <property type="entry name" value="Fimbrial-type adhesion domain"/>
    <property type="match status" value="1"/>
</dbReference>
<dbReference type="AlphaFoldDB" id="A0A498CD71"/>
<dbReference type="GO" id="GO:0043709">
    <property type="term" value="P:cell adhesion involved in single-species biofilm formation"/>
    <property type="evidence" value="ECO:0007669"/>
    <property type="project" value="TreeGrafter"/>
</dbReference>
<dbReference type="PANTHER" id="PTHR33420:SF14">
    <property type="entry name" value="TYPE 1 FIMBRIN D-MANNOSE SPECIFIC ADHESIN"/>
    <property type="match status" value="1"/>
</dbReference>
<protein>
    <submittedName>
        <fullName evidence="5">Type 1 fimbria pilin</fullName>
    </submittedName>
</protein>
<dbReference type="Proteomes" id="UP000274786">
    <property type="component" value="Unassembled WGS sequence"/>
</dbReference>
<feature type="signal peptide" evidence="4">
    <location>
        <begin position="1"/>
        <end position="29"/>
    </location>
</feature>
<dbReference type="InterPro" id="IPR050263">
    <property type="entry name" value="Bact_Fimbrial_Adh_Pro"/>
</dbReference>
<dbReference type="PANTHER" id="PTHR33420">
    <property type="entry name" value="FIMBRIAL SUBUNIT ELFA-RELATED"/>
    <property type="match status" value="1"/>
</dbReference>
<sequence length="322" mass="33719">MSRWAAAGLRWRSWLAASVLLVLSAPAWADCNASNPGVRALAAPTNVPLPAIGQTVSTSNGTSFTFSGCSKGIRIHLTMSAGSTDAATLAHYNTYSANVFGVRVRVNGVLRPLGTTDIMSAPSSGTYSVAFEVIRRNGTTVTHDNRAPNISVWICEVNAYSGCPSVDASTFRTDFTFGMLPGFCRLANHAPPLADVRATDLGAVNSTVTANAGFIMPLTCTGAVTMTTNVRFTLRDAHTTGSTSNLLAAIPGSTTSKGLQLQLLRKNASGTYVVQNMGSSWTQAKTAANVTAPLDFAVRYIRTGALTPGTIASAVTLTMDYP</sequence>
<dbReference type="SUPFAM" id="SSF49401">
    <property type="entry name" value="Bacterial adhesins"/>
    <property type="match status" value="1"/>
</dbReference>
<dbReference type="GO" id="GO:0009289">
    <property type="term" value="C:pilus"/>
    <property type="evidence" value="ECO:0007669"/>
    <property type="project" value="UniProtKB-SubCell"/>
</dbReference>
<evidence type="ECO:0000256" key="4">
    <source>
        <dbReference type="SAM" id="SignalP"/>
    </source>
</evidence>
<feature type="chain" id="PRO_5019759182" evidence="4">
    <location>
        <begin position="30"/>
        <end position="322"/>
    </location>
</feature>
<comment type="similarity">
    <text evidence="2">Belongs to the fimbrial protein family.</text>
</comment>
<organism evidence="5 6">
    <name type="scientific">Stenotrophomonas rhizophila</name>
    <dbReference type="NCBI Taxonomy" id="216778"/>
    <lineage>
        <taxon>Bacteria</taxon>
        <taxon>Pseudomonadati</taxon>
        <taxon>Pseudomonadota</taxon>
        <taxon>Gammaproteobacteria</taxon>
        <taxon>Lysobacterales</taxon>
        <taxon>Lysobacteraceae</taxon>
        <taxon>Stenotrophomonas</taxon>
    </lineage>
</organism>
<evidence type="ECO:0000313" key="5">
    <source>
        <dbReference type="EMBL" id="RLK56008.1"/>
    </source>
</evidence>
<gene>
    <name evidence="5" type="ORF">BCL79_0380</name>
</gene>
<evidence type="ECO:0000256" key="2">
    <source>
        <dbReference type="ARBA" id="ARBA00006671"/>
    </source>
</evidence>
<keyword evidence="3" id="KW-0281">Fimbrium</keyword>
<proteinExistence type="inferred from homology"/>
<name>A0A498CD71_9GAMM</name>
<dbReference type="InterPro" id="IPR036937">
    <property type="entry name" value="Adhesion_dom_fimbrial_sf"/>
</dbReference>
<evidence type="ECO:0000256" key="1">
    <source>
        <dbReference type="ARBA" id="ARBA00004561"/>
    </source>
</evidence>
<comment type="subcellular location">
    <subcellularLocation>
        <location evidence="1">Fimbrium</location>
    </subcellularLocation>
</comment>
<reference evidence="5 6" key="1">
    <citation type="submission" date="2018-10" db="EMBL/GenBank/DDBJ databases">
        <title>Comparative analysis of microorganisms from saline springs in Andes Mountain Range, Colombia.</title>
        <authorList>
            <person name="Rubin E."/>
        </authorList>
    </citation>
    <scope>NUCLEOTIDE SEQUENCE [LARGE SCALE GENOMIC DNA]</scope>
    <source>
        <strain evidence="5 6">USBA GBX 843</strain>
    </source>
</reference>
<comment type="caution">
    <text evidence="5">The sequence shown here is derived from an EMBL/GenBank/DDBJ whole genome shotgun (WGS) entry which is preliminary data.</text>
</comment>
<dbReference type="InterPro" id="IPR008966">
    <property type="entry name" value="Adhesion_dom_sf"/>
</dbReference>
<accession>A0A498CD71</accession>
<dbReference type="EMBL" id="RCDC01000004">
    <property type="protein sequence ID" value="RLK56008.1"/>
    <property type="molecule type" value="Genomic_DNA"/>
</dbReference>
<evidence type="ECO:0000256" key="3">
    <source>
        <dbReference type="ARBA" id="ARBA00023263"/>
    </source>
</evidence>
<evidence type="ECO:0000313" key="6">
    <source>
        <dbReference type="Proteomes" id="UP000274786"/>
    </source>
</evidence>
<keyword evidence="4" id="KW-0732">Signal</keyword>